<keyword evidence="3" id="KW-1185">Reference proteome</keyword>
<evidence type="ECO:0000313" key="3">
    <source>
        <dbReference type="Proteomes" id="UP000789595"/>
    </source>
</evidence>
<reference evidence="2" key="1">
    <citation type="submission" date="2021-11" db="EMBL/GenBank/DDBJ databases">
        <authorList>
            <consortium name="Genoscope - CEA"/>
            <person name="William W."/>
        </authorList>
    </citation>
    <scope>NUCLEOTIDE SEQUENCE</scope>
</reference>
<proteinExistence type="predicted"/>
<name>A0A8J2SLH7_9STRA</name>
<gene>
    <name evidence="2" type="ORF">PECAL_2P24220</name>
</gene>
<sequence>METTPGSTMAAPPLSEGGTTTYRELNRDKTRLPRWMDDVMHRKPRWASDAYNDEPASVTEGVRTQRARHAAVFEELRRQVRVHSPQLSKLLGKVWLGEDELVKKLCVEADKVHDTIVSSQKERSELIKQSKKALSIVERQLADVKYELAVSKATLREREAECASNKSLVESLNEELGALREQVGKYVEGHVDDIGDRYEALKAERMKLMTEEDPATGEAYPLAEIERLAKNRLQGVFEMNDEVDEILAKCQRSHDSLKHGLRDLTGLVASVDPDDFRVSKSYKLKKKPSTDVGCQHVTIKVEGVRVNKSLPPPVVEEPAEEGLTMPLLLRKQMCEFPPSQRIPSLQATLRLILSLYLEKLMYDKLCDANHKRRVELGAFPHKYLLKKFGLQNLADEQCTQLVAAVAYHKDESKRVRLFGEYLGMGDFARPPVYGVRDGNFVFGILVALRKANEFTEAVLQDKDQQIDINRKKAVDVMRACFKPILPDQGAKLLHRVQNLPPPSVSRNPKCIDLDDLLELTHNTWATTSRNWRTHLEFLYARHANLYRVKEEMRFANDNGILSQDVILVQEERAKNYTLRDARRPLYDLQQQGDVVSQLMKERASMDDDDLHGKKRPELVAAMPFEAFDACIREIDPYVEENDIRRIFDDCKKLQTHRIETSFRELWVRHELVDGVANINQPPDEEPVLSKLMRGVEPSFETTRKMKALPRMKSPKKRKEGFDVPRAEDPEDPHAAYFWYSKEFETSVWTPPWDPKLFEVQEVERDVFLEVCLDEFLLPNSPFGSLLDKLPTDLWPNAEAYLEQLEGGETLF</sequence>
<feature type="region of interest" description="Disordered" evidence="1">
    <location>
        <begin position="1"/>
        <end position="29"/>
    </location>
</feature>
<dbReference type="PANTHER" id="PTHR34894:SF5">
    <property type="entry name" value="EF-HAND DOMAIN-CONTAINING PROTEIN"/>
    <property type="match status" value="1"/>
</dbReference>
<dbReference type="PANTHER" id="PTHR34894">
    <property type="entry name" value="SAM-DEPENDENT METHYLTRANSFERASE RSMI, CONSERVED SITE"/>
    <property type="match status" value="1"/>
</dbReference>
<dbReference type="AlphaFoldDB" id="A0A8J2SLH7"/>
<accession>A0A8J2SLH7</accession>
<protein>
    <submittedName>
        <fullName evidence="2">Uncharacterized protein</fullName>
    </submittedName>
</protein>
<organism evidence="2 3">
    <name type="scientific">Pelagomonas calceolata</name>
    <dbReference type="NCBI Taxonomy" id="35677"/>
    <lineage>
        <taxon>Eukaryota</taxon>
        <taxon>Sar</taxon>
        <taxon>Stramenopiles</taxon>
        <taxon>Ochrophyta</taxon>
        <taxon>Pelagophyceae</taxon>
        <taxon>Pelagomonadales</taxon>
        <taxon>Pelagomonadaceae</taxon>
        <taxon>Pelagomonas</taxon>
    </lineage>
</organism>
<dbReference type="EMBL" id="CAKKNE010000002">
    <property type="protein sequence ID" value="CAH0369302.1"/>
    <property type="molecule type" value="Genomic_DNA"/>
</dbReference>
<dbReference type="Proteomes" id="UP000789595">
    <property type="component" value="Unassembled WGS sequence"/>
</dbReference>
<comment type="caution">
    <text evidence="2">The sequence shown here is derived from an EMBL/GenBank/DDBJ whole genome shotgun (WGS) entry which is preliminary data.</text>
</comment>
<evidence type="ECO:0000313" key="2">
    <source>
        <dbReference type="EMBL" id="CAH0369302.1"/>
    </source>
</evidence>
<dbReference type="OrthoDB" id="10586268at2759"/>
<evidence type="ECO:0000256" key="1">
    <source>
        <dbReference type="SAM" id="MobiDB-lite"/>
    </source>
</evidence>